<accession>A0A8J6U1S7</accession>
<comment type="caution">
    <text evidence="2">The sequence shown here is derived from an EMBL/GenBank/DDBJ whole genome shotgun (WGS) entry which is preliminary data.</text>
</comment>
<name>A0A8J6U1S7_9HYPH</name>
<evidence type="ECO:0000256" key="1">
    <source>
        <dbReference type="SAM" id="Phobius"/>
    </source>
</evidence>
<keyword evidence="3" id="KW-1185">Reference proteome</keyword>
<dbReference type="RefSeq" id="WP_188166720.1">
    <property type="nucleotide sequence ID" value="NZ_JACVVX010000011.1"/>
</dbReference>
<evidence type="ECO:0000313" key="2">
    <source>
        <dbReference type="EMBL" id="MBD0417281.1"/>
    </source>
</evidence>
<evidence type="ECO:0000313" key="3">
    <source>
        <dbReference type="Proteomes" id="UP000643405"/>
    </source>
</evidence>
<sequence>MPSRTARKPNYGRRILWLTVLVVVLFGGYTAGWLWLAGRIEREVDAGLTRVNNGDVVAECLNRRVEGFPMRIGLTCDGLDYQDNGRRIAASAGRFRTAAQLFQPFLTVAQLDGPLRTEAPGMAPLWIDWDDLKASVRLARPLPQRISLQAEGLSVQTDPEEGDPVFLFNAGTMEGHLVPTGDDLNWAGTVNGLEIDQNILGERTLPPLDGASDVTLNGGVPLLLERPGPEGLRGKSGIIHQLQLSADGASISLSGPFSIDQDGLIDAQLTVSWQNTGKLGDVLAGAIPEQGSNIRNILLAIQAGGQTRAPVSINKGRVGFSFFTLAKIPPI</sequence>
<gene>
    <name evidence="2" type="ORF">ICI42_21815</name>
</gene>
<keyword evidence="1" id="KW-0472">Membrane</keyword>
<dbReference type="Pfam" id="PF09898">
    <property type="entry name" value="DUF2125"/>
    <property type="match status" value="1"/>
</dbReference>
<keyword evidence="1" id="KW-0812">Transmembrane</keyword>
<dbReference type="Proteomes" id="UP000643405">
    <property type="component" value="Unassembled WGS sequence"/>
</dbReference>
<keyword evidence="1" id="KW-1133">Transmembrane helix</keyword>
<organism evidence="2 3">
    <name type="scientific">Oryzicola mucosus</name>
    <dbReference type="NCBI Taxonomy" id="2767425"/>
    <lineage>
        <taxon>Bacteria</taxon>
        <taxon>Pseudomonadati</taxon>
        <taxon>Pseudomonadota</taxon>
        <taxon>Alphaproteobacteria</taxon>
        <taxon>Hyphomicrobiales</taxon>
        <taxon>Phyllobacteriaceae</taxon>
        <taxon>Oryzicola</taxon>
    </lineage>
</organism>
<feature type="transmembrane region" description="Helical" evidence="1">
    <location>
        <begin position="15"/>
        <end position="36"/>
    </location>
</feature>
<proteinExistence type="predicted"/>
<dbReference type="EMBL" id="JACVVX010000011">
    <property type="protein sequence ID" value="MBD0417281.1"/>
    <property type="molecule type" value="Genomic_DNA"/>
</dbReference>
<protein>
    <submittedName>
        <fullName evidence="2">DUF2125 domain-containing protein</fullName>
    </submittedName>
</protein>
<dbReference type="InterPro" id="IPR018666">
    <property type="entry name" value="DUF2125"/>
</dbReference>
<dbReference type="AlphaFoldDB" id="A0A8J6U1S7"/>
<reference evidence="2" key="1">
    <citation type="submission" date="2020-09" db="EMBL/GenBank/DDBJ databases">
        <title>Genome seq and assembly of Tianweitania sp.</title>
        <authorList>
            <person name="Chhetri G."/>
        </authorList>
    </citation>
    <scope>NUCLEOTIDE SEQUENCE</scope>
    <source>
        <strain evidence="2">Rool2</strain>
    </source>
</reference>